<evidence type="ECO:0000313" key="5">
    <source>
        <dbReference type="Proteomes" id="UP000310189"/>
    </source>
</evidence>
<dbReference type="PROSITE" id="PS00841">
    <property type="entry name" value="XPG_1"/>
    <property type="match status" value="1"/>
</dbReference>
<comment type="similarity">
    <text evidence="1">Belongs to the asteroid family.</text>
</comment>
<dbReference type="PANTHER" id="PTHR15665:SF1">
    <property type="entry name" value="PROTEIN ASTEROID HOMOLOG 1"/>
    <property type="match status" value="1"/>
</dbReference>
<feature type="region of interest" description="Disordered" evidence="2">
    <location>
        <begin position="469"/>
        <end position="513"/>
    </location>
</feature>
<feature type="compositionally biased region" description="Basic and acidic residues" evidence="2">
    <location>
        <begin position="795"/>
        <end position="804"/>
    </location>
</feature>
<feature type="region of interest" description="Disordered" evidence="2">
    <location>
        <begin position="689"/>
        <end position="712"/>
    </location>
</feature>
<reference evidence="4 5" key="1">
    <citation type="submission" date="2019-03" db="EMBL/GenBank/DDBJ databases">
        <title>Sequencing 23 genomes of Wallemia ichthyophaga.</title>
        <authorList>
            <person name="Gostincar C."/>
        </authorList>
    </citation>
    <scope>NUCLEOTIDE SEQUENCE [LARGE SCALE GENOMIC DNA]</scope>
    <source>
        <strain evidence="4 5">EXF-5753</strain>
    </source>
</reference>
<feature type="domain" description="XPG N-terminal" evidence="3">
    <location>
        <begin position="1"/>
        <end position="109"/>
    </location>
</feature>
<proteinExistence type="inferred from homology"/>
<accession>A0A4T0FK10</accession>
<dbReference type="AlphaFoldDB" id="A0A4T0FK10"/>
<dbReference type="Gene3D" id="3.40.50.1010">
    <property type="entry name" value="5'-nuclease"/>
    <property type="match status" value="1"/>
</dbReference>
<evidence type="ECO:0000313" key="4">
    <source>
        <dbReference type="EMBL" id="TIA87985.1"/>
    </source>
</evidence>
<dbReference type="OrthoDB" id="25987at2759"/>
<dbReference type="InterPro" id="IPR026832">
    <property type="entry name" value="Asteroid"/>
</dbReference>
<evidence type="ECO:0000256" key="2">
    <source>
        <dbReference type="SAM" id="MobiDB-lite"/>
    </source>
</evidence>
<dbReference type="InterPro" id="IPR019974">
    <property type="entry name" value="XPG_CS"/>
</dbReference>
<dbReference type="Proteomes" id="UP000310189">
    <property type="component" value="Unassembled WGS sequence"/>
</dbReference>
<dbReference type="PANTHER" id="PTHR15665">
    <property type="entry name" value="ASTEROID PROTEIN"/>
    <property type="match status" value="1"/>
</dbReference>
<dbReference type="SMART" id="SM00485">
    <property type="entry name" value="XPGN"/>
    <property type="match status" value="1"/>
</dbReference>
<organism evidence="4 5">
    <name type="scientific">Wallemia hederae</name>
    <dbReference type="NCBI Taxonomy" id="1540922"/>
    <lineage>
        <taxon>Eukaryota</taxon>
        <taxon>Fungi</taxon>
        <taxon>Dikarya</taxon>
        <taxon>Basidiomycota</taxon>
        <taxon>Wallemiomycotina</taxon>
        <taxon>Wallemiomycetes</taxon>
        <taxon>Wallemiales</taxon>
        <taxon>Wallemiaceae</taxon>
        <taxon>Wallemia</taxon>
    </lineage>
</organism>
<gene>
    <name evidence="4" type="ORF">E3P99_02836</name>
</gene>
<dbReference type="InterPro" id="IPR029060">
    <property type="entry name" value="PIN-like_dom_sf"/>
</dbReference>
<dbReference type="InterPro" id="IPR006085">
    <property type="entry name" value="XPG_DNA_repair_N"/>
</dbReference>
<protein>
    <recommendedName>
        <fullName evidence="3">XPG N-terminal domain-containing protein</fullName>
    </recommendedName>
</protein>
<name>A0A4T0FK10_9BASI</name>
<feature type="compositionally biased region" description="Basic residues" evidence="2">
    <location>
        <begin position="785"/>
        <end position="794"/>
    </location>
</feature>
<keyword evidence="5" id="KW-1185">Reference proteome</keyword>
<comment type="caution">
    <text evidence="4">The sequence shown here is derived from an EMBL/GenBank/DDBJ whole genome shotgun (WGS) entry which is preliminary data.</text>
</comment>
<feature type="compositionally biased region" description="Low complexity" evidence="2">
    <location>
        <begin position="487"/>
        <end position="496"/>
    </location>
</feature>
<dbReference type="EMBL" id="SPNW01000044">
    <property type="protein sequence ID" value="TIA87985.1"/>
    <property type="molecule type" value="Genomic_DNA"/>
</dbReference>
<dbReference type="Pfam" id="PF00752">
    <property type="entry name" value="XPG_N"/>
    <property type="match status" value="1"/>
</dbReference>
<dbReference type="GO" id="GO:0016788">
    <property type="term" value="F:hydrolase activity, acting on ester bonds"/>
    <property type="evidence" value="ECO:0007669"/>
    <property type="project" value="InterPro"/>
</dbReference>
<evidence type="ECO:0000256" key="1">
    <source>
        <dbReference type="ARBA" id="ARBA00007398"/>
    </source>
</evidence>
<feature type="compositionally biased region" description="Acidic residues" evidence="2">
    <location>
        <begin position="695"/>
        <end position="706"/>
    </location>
</feature>
<dbReference type="SUPFAM" id="SSF88723">
    <property type="entry name" value="PIN domain-like"/>
    <property type="match status" value="1"/>
</dbReference>
<sequence length="824" mass="90918">MGVKGLTSFIKTNKRSLAKELTFSARKEGDDSPRTPLAVDAWGIIYPLYRQTDISSTFGGSFLEYKKNLEHLIAAWRAVGLEPIFVFDGCPSSQKHKTMVNRLDQTNKNLELFWRTNPQSRQSIALNAVPPLLAELTVDVLKTSTVEYKMEESEADSAVVHIAKSRNGLWAGGDSDLLIHDADAETPVAEKGGYAPLLEMEWVAERPEEPVEEAADGEDDGFATVSKANHPRNIRKKEKAAAKVQTTLEGYDTTQIFLRSRLFTPPVTKIVALRMAVYDPKTLAEFVGIKSLHLPLLAALVGNDSSPQIQSHYLHRGTRPEERITRVANVLKEYSGEGAQQSLIEYAVQQLVDPDTASGIHEEIAADVMKASADYIGVDHANVFSEDKFDKDIVEAYKGAYLDGRLSPKILEIMQERVYFCRFIMEVIDERSSHVEVGRHLRQFAYMIALATCKEDLRFKKIETVEEVEEVSEEEKKAAEEEEQGEEGAQGAAAEAPEGETEEGAEAQPQTKITTKTVEYAFNAVTEYTRHGVTTTPVPVEIPSIEDVLPAKIDETKQVKDAANVLPPFPAPTGASLQLLPLRERLALYLAAHSSSHLSVPLAQVIASAPNLSQDRHAVTTSGKIVKGVNEEGAIGDACKAIRPYVPFAAAVRHIILSVRDSSKAWNESILDAVINMAIKVYSSKDVKEEVQEKQDDEDEEDEEALESPPVENVRAASQVLCALENSQIVADALLLSGIVTPCHAFFDGPTLHRYFAGKEEPVDKTLTAIIKESILDGCPERTVTVKKVKKSKKPKETKSEDKKKDKKKQPASRYDILAAMGMD</sequence>
<dbReference type="GO" id="GO:0004518">
    <property type="term" value="F:nuclease activity"/>
    <property type="evidence" value="ECO:0007669"/>
    <property type="project" value="InterPro"/>
</dbReference>
<evidence type="ECO:0000259" key="3">
    <source>
        <dbReference type="SMART" id="SM00485"/>
    </source>
</evidence>
<feature type="region of interest" description="Disordered" evidence="2">
    <location>
        <begin position="785"/>
        <end position="824"/>
    </location>
</feature>